<evidence type="ECO:0000256" key="6">
    <source>
        <dbReference type="ARBA" id="ARBA00022989"/>
    </source>
</evidence>
<dbReference type="GO" id="GO:0015035">
    <property type="term" value="F:protein-disulfide reductase activity"/>
    <property type="evidence" value="ECO:0007669"/>
    <property type="project" value="InterPro"/>
</dbReference>
<dbReference type="EMBL" id="CAFBQW010000112">
    <property type="protein sequence ID" value="CAB5066869.1"/>
    <property type="molecule type" value="Genomic_DNA"/>
</dbReference>
<dbReference type="InterPro" id="IPR012187">
    <property type="entry name" value="Disulphide_bond_form_BdbC"/>
</dbReference>
<name>A0A6J7M1Q6_9ZZZZ</name>
<feature type="transmembrane region" description="Helical" evidence="12">
    <location>
        <begin position="20"/>
        <end position="45"/>
    </location>
</feature>
<evidence type="ECO:0000313" key="14">
    <source>
        <dbReference type="EMBL" id="CAB4807633.1"/>
    </source>
</evidence>
<evidence type="ECO:0000313" key="15">
    <source>
        <dbReference type="EMBL" id="CAB4973665.1"/>
    </source>
</evidence>
<gene>
    <name evidence="13" type="ORF">UFOPK2582_00772</name>
    <name evidence="14" type="ORF">UFOPK3046_00935</name>
    <name evidence="15" type="ORF">UFOPK3914_00600</name>
    <name evidence="16" type="ORF">UFOPK4173_00641</name>
    <name evidence="17" type="ORF">UFOPK4354_01073</name>
</gene>
<evidence type="ECO:0000256" key="12">
    <source>
        <dbReference type="SAM" id="Phobius"/>
    </source>
</evidence>
<keyword evidence="5" id="KW-0249">Electron transport</keyword>
<dbReference type="NCBIfam" id="NF002849">
    <property type="entry name" value="PRK03113.1"/>
    <property type="match status" value="1"/>
</dbReference>
<evidence type="ECO:0000256" key="10">
    <source>
        <dbReference type="ARBA" id="ARBA00023186"/>
    </source>
</evidence>
<comment type="similarity">
    <text evidence="2">Belongs to the DsbB family. BdbC subfamily.</text>
</comment>
<evidence type="ECO:0000313" key="16">
    <source>
        <dbReference type="EMBL" id="CAB5031277.1"/>
    </source>
</evidence>
<evidence type="ECO:0000256" key="7">
    <source>
        <dbReference type="ARBA" id="ARBA00023002"/>
    </source>
</evidence>
<feature type="transmembrane region" description="Helical" evidence="12">
    <location>
        <begin position="103"/>
        <end position="122"/>
    </location>
</feature>
<dbReference type="GO" id="GO:0006457">
    <property type="term" value="P:protein folding"/>
    <property type="evidence" value="ECO:0007669"/>
    <property type="project" value="InterPro"/>
</dbReference>
<keyword evidence="6 12" id="KW-1133">Transmembrane helix</keyword>
<keyword evidence="3" id="KW-0813">Transport</keyword>
<evidence type="ECO:0000256" key="11">
    <source>
        <dbReference type="ARBA" id="ARBA00023284"/>
    </source>
</evidence>
<evidence type="ECO:0000313" key="13">
    <source>
        <dbReference type="EMBL" id="CAB4697594.1"/>
    </source>
</evidence>
<dbReference type="SUPFAM" id="SSF158442">
    <property type="entry name" value="DsbB-like"/>
    <property type="match status" value="1"/>
</dbReference>
<keyword evidence="9" id="KW-1015">Disulfide bond</keyword>
<dbReference type="EMBL" id="CAEZXS010000075">
    <property type="protein sequence ID" value="CAB4697594.1"/>
    <property type="molecule type" value="Genomic_DNA"/>
</dbReference>
<keyword evidence="7" id="KW-0560">Oxidoreductase</keyword>
<feature type="transmembrane region" description="Helical" evidence="12">
    <location>
        <begin position="71"/>
        <end position="91"/>
    </location>
</feature>
<proteinExistence type="inferred from homology"/>
<keyword evidence="11" id="KW-0676">Redox-active center</keyword>
<evidence type="ECO:0000313" key="17">
    <source>
        <dbReference type="EMBL" id="CAB5066869.1"/>
    </source>
</evidence>
<dbReference type="EMBL" id="CAFBPW010000051">
    <property type="protein sequence ID" value="CAB5031277.1"/>
    <property type="molecule type" value="Genomic_DNA"/>
</dbReference>
<sequence>MGLSAAGTLSTAMDVDTVTLFLAMLAVLGIGFLLVCLVFSVVAVIHGSRTATKRPALPESLLPLRTGIGQVALPLAFCVALTCTLGSLYLSEVAKFPPCELCWFQRIVMYPQVIILGIAALRRDVLVKWYSVPLVIIGIGISIYHYLVERFPSTVTFSCTGDVPCSTVWVWKFHFLSIPAMAGIGFALIAVLALLACNVEQPAQNQPALDSTEPKSENEDA</sequence>
<keyword evidence="8 12" id="KW-0472">Membrane</keyword>
<evidence type="ECO:0000256" key="8">
    <source>
        <dbReference type="ARBA" id="ARBA00023136"/>
    </source>
</evidence>
<evidence type="ECO:0000256" key="1">
    <source>
        <dbReference type="ARBA" id="ARBA00004141"/>
    </source>
</evidence>
<feature type="transmembrane region" description="Helical" evidence="12">
    <location>
        <begin position="129"/>
        <end position="147"/>
    </location>
</feature>
<comment type="subcellular location">
    <subcellularLocation>
        <location evidence="1">Membrane</location>
        <topology evidence="1">Multi-pass membrane protein</topology>
    </subcellularLocation>
</comment>
<dbReference type="Pfam" id="PF02600">
    <property type="entry name" value="DsbB"/>
    <property type="match status" value="1"/>
</dbReference>
<protein>
    <submittedName>
        <fullName evidence="15">Unannotated protein</fullName>
    </submittedName>
</protein>
<dbReference type="PANTHER" id="PTHR43469:SF1">
    <property type="entry name" value="SPBETA PROPHAGE-DERIVED DISULFIDE BOND FORMATION PROTEIN B"/>
    <property type="match status" value="1"/>
</dbReference>
<dbReference type="AlphaFoldDB" id="A0A6J7M1Q6"/>
<dbReference type="EMBL" id="CAFBOG010000038">
    <property type="protein sequence ID" value="CAB4973665.1"/>
    <property type="molecule type" value="Genomic_DNA"/>
</dbReference>
<organism evidence="15">
    <name type="scientific">freshwater metagenome</name>
    <dbReference type="NCBI Taxonomy" id="449393"/>
    <lineage>
        <taxon>unclassified sequences</taxon>
        <taxon>metagenomes</taxon>
        <taxon>ecological metagenomes</taxon>
    </lineage>
</organism>
<keyword evidence="4 12" id="KW-0812">Transmembrane</keyword>
<dbReference type="EMBL" id="CAFAAQ010000073">
    <property type="protein sequence ID" value="CAB4807633.1"/>
    <property type="molecule type" value="Genomic_DNA"/>
</dbReference>
<dbReference type="Gene3D" id="1.20.1550.10">
    <property type="entry name" value="DsbB-like"/>
    <property type="match status" value="1"/>
</dbReference>
<evidence type="ECO:0000256" key="5">
    <source>
        <dbReference type="ARBA" id="ARBA00022982"/>
    </source>
</evidence>
<dbReference type="PANTHER" id="PTHR43469">
    <property type="entry name" value="DISULFIDE FORMATION PROTEIN-RELATED"/>
    <property type="match status" value="1"/>
</dbReference>
<evidence type="ECO:0000256" key="2">
    <source>
        <dbReference type="ARBA" id="ARBA00007602"/>
    </source>
</evidence>
<dbReference type="HAMAP" id="MF_00287">
    <property type="entry name" value="BdbC"/>
    <property type="match status" value="1"/>
</dbReference>
<evidence type="ECO:0000256" key="4">
    <source>
        <dbReference type="ARBA" id="ARBA00022692"/>
    </source>
</evidence>
<reference evidence="15" key="1">
    <citation type="submission" date="2020-05" db="EMBL/GenBank/DDBJ databases">
        <authorList>
            <person name="Chiriac C."/>
            <person name="Salcher M."/>
            <person name="Ghai R."/>
            <person name="Kavagutti S V."/>
        </authorList>
    </citation>
    <scope>NUCLEOTIDE SEQUENCE</scope>
</reference>
<evidence type="ECO:0000256" key="3">
    <source>
        <dbReference type="ARBA" id="ARBA00022448"/>
    </source>
</evidence>
<dbReference type="InterPro" id="IPR023380">
    <property type="entry name" value="DsbB-like_sf"/>
</dbReference>
<dbReference type="InterPro" id="IPR003752">
    <property type="entry name" value="DiS_bond_form_DsbB/BdbC"/>
</dbReference>
<evidence type="ECO:0000256" key="9">
    <source>
        <dbReference type="ARBA" id="ARBA00023157"/>
    </source>
</evidence>
<dbReference type="GO" id="GO:0016020">
    <property type="term" value="C:membrane"/>
    <property type="evidence" value="ECO:0007669"/>
    <property type="project" value="UniProtKB-SubCell"/>
</dbReference>
<feature type="transmembrane region" description="Helical" evidence="12">
    <location>
        <begin position="176"/>
        <end position="197"/>
    </location>
</feature>
<accession>A0A6J7M1Q6</accession>
<keyword evidence="10" id="KW-0143">Chaperone</keyword>